<evidence type="ECO:0000256" key="3">
    <source>
        <dbReference type="PROSITE-ProRule" id="PRU00339"/>
    </source>
</evidence>
<dbReference type="PANTHER" id="PTHR44858">
    <property type="entry name" value="TETRATRICOPEPTIDE REPEAT PROTEIN 6"/>
    <property type="match status" value="1"/>
</dbReference>
<proteinExistence type="predicted"/>
<dbReference type="InterPro" id="IPR019734">
    <property type="entry name" value="TPR_rpt"/>
</dbReference>
<organism evidence="4 5">
    <name type="scientific">Endozoicomonas elysicola</name>
    <dbReference type="NCBI Taxonomy" id="305900"/>
    <lineage>
        <taxon>Bacteria</taxon>
        <taxon>Pseudomonadati</taxon>
        <taxon>Pseudomonadota</taxon>
        <taxon>Gammaproteobacteria</taxon>
        <taxon>Oceanospirillales</taxon>
        <taxon>Endozoicomonadaceae</taxon>
        <taxon>Endozoicomonas</taxon>
    </lineage>
</organism>
<sequence length="374" mass="43056">MPMISQKWLELFQQLQQQTHPFISEPELQERLETRLNFLSSQFSNLSQKEDPRHKDWLEHETVASVISELMGRERFSPDELRALFNLLMQVQLSQVALIVINHAQSKIPDDEIALKRGLIFQQMGEQEQALDSLNNACELNPDNHLAFYHRGFCLLLAGNMEQATESFKTCTELAPDFVGGYQNLAGCYYQQSEFELAVSQCEAVFQRNQTITPAYITALSAYMALNDLDNVGIWLERVEAHQIVSPELYRLHGLYSAAKEDHETAVDQFSAYLEIAESSFDVLHFRAKSLAASGQWQPLLDDLDILLSIDDNDHWCLEHLFLAHYHLQHWSDAELVFQKLTTLSDHYLHHFHQELKVIRSEHAEPITFVTTGV</sequence>
<accession>A0A081KE67</accession>
<feature type="repeat" description="TPR" evidence="3">
    <location>
        <begin position="111"/>
        <end position="144"/>
    </location>
</feature>
<evidence type="ECO:0000256" key="1">
    <source>
        <dbReference type="ARBA" id="ARBA00022737"/>
    </source>
</evidence>
<gene>
    <name evidence="4" type="ORF">GV64_18445</name>
</gene>
<dbReference type="EMBL" id="JOJP01000001">
    <property type="protein sequence ID" value="KEI72443.1"/>
    <property type="molecule type" value="Genomic_DNA"/>
</dbReference>
<name>A0A081KE67_9GAMM</name>
<dbReference type="Proteomes" id="UP000027997">
    <property type="component" value="Unassembled WGS sequence"/>
</dbReference>
<dbReference type="STRING" id="305900.GV64_18445"/>
<keyword evidence="5" id="KW-1185">Reference proteome</keyword>
<dbReference type="eggNOG" id="COG0457">
    <property type="taxonomic scope" value="Bacteria"/>
</dbReference>
<comment type="caution">
    <text evidence="4">The sequence shown here is derived from an EMBL/GenBank/DDBJ whole genome shotgun (WGS) entry which is preliminary data.</text>
</comment>
<evidence type="ECO:0000313" key="4">
    <source>
        <dbReference type="EMBL" id="KEI72443.1"/>
    </source>
</evidence>
<keyword evidence="1" id="KW-0677">Repeat</keyword>
<protein>
    <submittedName>
        <fullName evidence="4">Uncharacterized protein</fullName>
    </submittedName>
</protein>
<feature type="repeat" description="TPR" evidence="3">
    <location>
        <begin position="145"/>
        <end position="178"/>
    </location>
</feature>
<dbReference type="SMART" id="SM00028">
    <property type="entry name" value="TPR"/>
    <property type="match status" value="3"/>
</dbReference>
<dbReference type="AlphaFoldDB" id="A0A081KE67"/>
<dbReference type="SUPFAM" id="SSF48452">
    <property type="entry name" value="TPR-like"/>
    <property type="match status" value="1"/>
</dbReference>
<keyword evidence="2 3" id="KW-0802">TPR repeat</keyword>
<evidence type="ECO:0000256" key="2">
    <source>
        <dbReference type="ARBA" id="ARBA00022803"/>
    </source>
</evidence>
<dbReference type="Pfam" id="PF13414">
    <property type="entry name" value="TPR_11"/>
    <property type="match status" value="1"/>
</dbReference>
<dbReference type="InterPro" id="IPR011990">
    <property type="entry name" value="TPR-like_helical_dom_sf"/>
</dbReference>
<dbReference type="PROSITE" id="PS50005">
    <property type="entry name" value="TPR"/>
    <property type="match status" value="2"/>
</dbReference>
<dbReference type="InterPro" id="IPR050498">
    <property type="entry name" value="Ycf3"/>
</dbReference>
<reference evidence="4 5" key="1">
    <citation type="submission" date="2014-06" db="EMBL/GenBank/DDBJ databases">
        <title>Whole Genome Sequences of Three Symbiotic Endozoicomonas Bacteria.</title>
        <authorList>
            <person name="Neave M.J."/>
            <person name="Apprill A."/>
            <person name="Voolstra C.R."/>
        </authorList>
    </citation>
    <scope>NUCLEOTIDE SEQUENCE [LARGE SCALE GENOMIC DNA]</scope>
    <source>
        <strain evidence="4 5">DSM 22380</strain>
    </source>
</reference>
<evidence type="ECO:0000313" key="5">
    <source>
        <dbReference type="Proteomes" id="UP000027997"/>
    </source>
</evidence>
<dbReference type="Gene3D" id="1.25.40.10">
    <property type="entry name" value="Tetratricopeptide repeat domain"/>
    <property type="match status" value="2"/>
</dbReference>
<dbReference type="PANTHER" id="PTHR44858:SF1">
    <property type="entry name" value="UDP-N-ACETYLGLUCOSAMINE--PEPTIDE N-ACETYLGLUCOSAMINYLTRANSFERASE SPINDLY-RELATED"/>
    <property type="match status" value="1"/>
</dbReference>